<proteinExistence type="predicted"/>
<comment type="caution">
    <text evidence="2">The sequence shown here is derived from an EMBL/GenBank/DDBJ whole genome shotgun (WGS) entry which is preliminary data.</text>
</comment>
<name>A0A919KVZ8_9ACTN</name>
<protein>
    <recommendedName>
        <fullName evidence="4">Pectate lyase superfamily protein domain-containing protein</fullName>
    </recommendedName>
</protein>
<dbReference type="InterPro" id="IPR011050">
    <property type="entry name" value="Pectin_lyase_fold/virulence"/>
</dbReference>
<evidence type="ECO:0000256" key="1">
    <source>
        <dbReference type="SAM" id="MobiDB-lite"/>
    </source>
</evidence>
<accession>A0A919KVZ8</accession>
<gene>
    <name evidence="2" type="ORF">GCM10018781_39220</name>
</gene>
<evidence type="ECO:0000313" key="3">
    <source>
        <dbReference type="Proteomes" id="UP000617734"/>
    </source>
</evidence>
<organism evidence="2 3">
    <name type="scientific">Kitasatospora indigofera</name>
    <dbReference type="NCBI Taxonomy" id="67307"/>
    <lineage>
        <taxon>Bacteria</taxon>
        <taxon>Bacillati</taxon>
        <taxon>Actinomycetota</taxon>
        <taxon>Actinomycetes</taxon>
        <taxon>Kitasatosporales</taxon>
        <taxon>Streptomycetaceae</taxon>
        <taxon>Kitasatospora</taxon>
    </lineage>
</organism>
<dbReference type="AlphaFoldDB" id="A0A919KVZ8"/>
<feature type="compositionally biased region" description="Basic and acidic residues" evidence="1">
    <location>
        <begin position="7"/>
        <end position="20"/>
    </location>
</feature>
<feature type="region of interest" description="Disordered" evidence="1">
    <location>
        <begin position="1"/>
        <end position="21"/>
    </location>
</feature>
<keyword evidence="3" id="KW-1185">Reference proteome</keyword>
<reference evidence="2" key="1">
    <citation type="journal article" date="2014" name="Int. J. Syst. Evol. Microbiol.">
        <title>Complete genome sequence of Corynebacterium casei LMG S-19264T (=DSM 44701T), isolated from a smear-ripened cheese.</title>
        <authorList>
            <consortium name="US DOE Joint Genome Institute (JGI-PGF)"/>
            <person name="Walter F."/>
            <person name="Albersmeier A."/>
            <person name="Kalinowski J."/>
            <person name="Ruckert C."/>
        </authorList>
    </citation>
    <scope>NUCLEOTIDE SEQUENCE</scope>
    <source>
        <strain evidence="2">JCM 4646</strain>
    </source>
</reference>
<dbReference type="InterPro" id="IPR012334">
    <property type="entry name" value="Pectin_lyas_fold"/>
</dbReference>
<dbReference type="RefSeq" id="WP_229927586.1">
    <property type="nucleotide sequence ID" value="NZ_BNBO01000021.1"/>
</dbReference>
<dbReference type="SUPFAM" id="SSF51126">
    <property type="entry name" value="Pectin lyase-like"/>
    <property type="match status" value="1"/>
</dbReference>
<dbReference type="InterPro" id="IPR006311">
    <property type="entry name" value="TAT_signal"/>
</dbReference>
<evidence type="ECO:0000313" key="2">
    <source>
        <dbReference type="EMBL" id="GHH73856.1"/>
    </source>
</evidence>
<reference evidence="2" key="2">
    <citation type="submission" date="2020-09" db="EMBL/GenBank/DDBJ databases">
        <authorList>
            <person name="Sun Q."/>
            <person name="Ohkuma M."/>
        </authorList>
    </citation>
    <scope>NUCLEOTIDE SEQUENCE</scope>
    <source>
        <strain evidence="2">JCM 4646</strain>
    </source>
</reference>
<evidence type="ECO:0008006" key="4">
    <source>
        <dbReference type="Google" id="ProtNLM"/>
    </source>
</evidence>
<dbReference type="Gene3D" id="2.160.20.10">
    <property type="entry name" value="Single-stranded right-handed beta-helix, Pectin lyase-like"/>
    <property type="match status" value="1"/>
</dbReference>
<dbReference type="EMBL" id="BNBO01000021">
    <property type="protein sequence ID" value="GHH73856.1"/>
    <property type="molecule type" value="Genomic_DNA"/>
</dbReference>
<dbReference type="PROSITE" id="PS51318">
    <property type="entry name" value="TAT"/>
    <property type="match status" value="1"/>
</dbReference>
<dbReference type="Proteomes" id="UP000617734">
    <property type="component" value="Unassembled WGS sequence"/>
</dbReference>
<sequence length="452" mass="47823">MTTYADRPGDGRADGGAERRPGRRALLAGLTGAGALAGSVVLGGGSASAATTGVDAYVVDVVAKGADPTGQTPSDTAFRAAAAELLGSFQPGPISGAVPKKVLLVPPGNYLLTQPDSLLPGEDGVGHGGIVDGISITGYGKRLSRITYAPTARNTTLWTNRQRYKNIRISGLTFDSQDATSTFNYAYSSDAGGVQDTWYTDVEWRGTWKVGIGLDGPATTSDLNSEMGWDHCQIGGSYADAFLVIGMTPAEPQQDQFLNYWFRDCKVEFKSGSFVRNERGGSMNFVGGSYILTDAASTGTFFQLGSAASGRADSTMRLYAQGIRFELRGAGHKVIDSGWYKGSITFVSCDDTALSFQAWGANAVTHQYRFDAVNPSRGPMVRYQDCALMGSHQVTAATATTAGKLLYDGCRFSSVTAGTGATGFLRWPGTAPWYEFRDCLTKSGRLADAKAS</sequence>
<dbReference type="GeneID" id="95354326"/>